<proteinExistence type="predicted"/>
<dbReference type="InParanoid" id="S8EET4"/>
<feature type="compositionally biased region" description="Low complexity" evidence="1">
    <location>
        <begin position="132"/>
        <end position="145"/>
    </location>
</feature>
<evidence type="ECO:0000256" key="1">
    <source>
        <dbReference type="SAM" id="MobiDB-lite"/>
    </source>
</evidence>
<dbReference type="eggNOG" id="ENOG502S97N">
    <property type="taxonomic scope" value="Eukaryota"/>
</dbReference>
<feature type="compositionally biased region" description="Low complexity" evidence="1">
    <location>
        <begin position="192"/>
        <end position="214"/>
    </location>
</feature>
<dbReference type="AlphaFoldDB" id="S8EET4"/>
<dbReference type="OrthoDB" id="2564465at2759"/>
<accession>S8EET4</accession>
<dbReference type="EMBL" id="KE504132">
    <property type="protein sequence ID" value="EPT03053.1"/>
    <property type="molecule type" value="Genomic_DNA"/>
</dbReference>
<dbReference type="Proteomes" id="UP000015241">
    <property type="component" value="Unassembled WGS sequence"/>
</dbReference>
<feature type="compositionally biased region" description="Basic and acidic residues" evidence="1">
    <location>
        <begin position="230"/>
        <end position="240"/>
    </location>
</feature>
<feature type="region of interest" description="Disordered" evidence="1">
    <location>
        <begin position="25"/>
        <end position="253"/>
    </location>
</feature>
<name>S8EET4_FOMSC</name>
<gene>
    <name evidence="2" type="ORF">FOMPIDRAFT_1058987</name>
</gene>
<evidence type="ECO:0000313" key="2">
    <source>
        <dbReference type="EMBL" id="EPT03053.1"/>
    </source>
</evidence>
<organism evidence="2 3">
    <name type="scientific">Fomitopsis schrenkii</name>
    <name type="common">Brown rot fungus</name>
    <dbReference type="NCBI Taxonomy" id="2126942"/>
    <lineage>
        <taxon>Eukaryota</taxon>
        <taxon>Fungi</taxon>
        <taxon>Dikarya</taxon>
        <taxon>Basidiomycota</taxon>
        <taxon>Agaricomycotina</taxon>
        <taxon>Agaricomycetes</taxon>
        <taxon>Polyporales</taxon>
        <taxon>Fomitopsis</taxon>
    </lineage>
</organism>
<protein>
    <submittedName>
        <fullName evidence="2">Uncharacterized protein</fullName>
    </submittedName>
</protein>
<feature type="region of interest" description="Disordered" evidence="1">
    <location>
        <begin position="265"/>
        <end position="385"/>
    </location>
</feature>
<sequence length="397" mass="41578">MGSAQSHVTEVVAATVVLASAAAVYSYKPSSSQSRTEPEPELGSESAFADGKKNKRKRKAGGEHITPAAAEKSAAEPTVVQFPPVVPGDFDASSAPAGAEPTPDPAPKSTKSKKKKAKKAGTATSRPVDAMSDSSATAPESSAAAPVRPSGKQRKASTPKPAPAVAPVDTDGSWTRVEAKQKKTPQEATPLDAGTSDAGVTTTSVTGTSSPAVPGSDAEETDDVQASTSDNRRTFAERMLPKPRKTGVDDMLETPDYPTVARVMRIRPGPDDQPAAGFSWADYEDVDDSQKTADDADGEDDGGWGVVKGKGRTKTQKPATVPTAPDALSKKQRQNAAKKEAQKAAKADAEAERQARLAQHKRELERAKIAEQYNKPAKGMSGGMTAYVDENGKLVWK</sequence>
<keyword evidence="3" id="KW-1185">Reference proteome</keyword>
<feature type="compositionally biased region" description="Basic residues" evidence="1">
    <location>
        <begin position="110"/>
        <end position="119"/>
    </location>
</feature>
<dbReference type="HOGENOM" id="CLU_037757_0_0_1"/>
<feature type="compositionally biased region" description="Basic and acidic residues" evidence="1">
    <location>
        <begin position="337"/>
        <end position="369"/>
    </location>
</feature>
<evidence type="ECO:0000313" key="3">
    <source>
        <dbReference type="Proteomes" id="UP000015241"/>
    </source>
</evidence>
<reference evidence="2 3" key="1">
    <citation type="journal article" date="2012" name="Science">
        <title>The Paleozoic origin of enzymatic lignin decomposition reconstructed from 31 fungal genomes.</title>
        <authorList>
            <person name="Floudas D."/>
            <person name="Binder M."/>
            <person name="Riley R."/>
            <person name="Barry K."/>
            <person name="Blanchette R.A."/>
            <person name="Henrissat B."/>
            <person name="Martinez A.T."/>
            <person name="Otillar R."/>
            <person name="Spatafora J.W."/>
            <person name="Yadav J.S."/>
            <person name="Aerts A."/>
            <person name="Benoit I."/>
            <person name="Boyd A."/>
            <person name="Carlson A."/>
            <person name="Copeland A."/>
            <person name="Coutinho P.M."/>
            <person name="de Vries R.P."/>
            <person name="Ferreira P."/>
            <person name="Findley K."/>
            <person name="Foster B."/>
            <person name="Gaskell J."/>
            <person name="Glotzer D."/>
            <person name="Gorecki P."/>
            <person name="Heitman J."/>
            <person name="Hesse C."/>
            <person name="Hori C."/>
            <person name="Igarashi K."/>
            <person name="Jurgens J.A."/>
            <person name="Kallen N."/>
            <person name="Kersten P."/>
            <person name="Kohler A."/>
            <person name="Kuees U."/>
            <person name="Kumar T.K.A."/>
            <person name="Kuo A."/>
            <person name="LaButti K."/>
            <person name="Larrondo L.F."/>
            <person name="Lindquist E."/>
            <person name="Ling A."/>
            <person name="Lombard V."/>
            <person name="Lucas S."/>
            <person name="Lundell T."/>
            <person name="Martin R."/>
            <person name="McLaughlin D.J."/>
            <person name="Morgenstern I."/>
            <person name="Morin E."/>
            <person name="Murat C."/>
            <person name="Nagy L.G."/>
            <person name="Nolan M."/>
            <person name="Ohm R.A."/>
            <person name="Patyshakuliyeva A."/>
            <person name="Rokas A."/>
            <person name="Ruiz-Duenas F.J."/>
            <person name="Sabat G."/>
            <person name="Salamov A."/>
            <person name="Samejima M."/>
            <person name="Schmutz J."/>
            <person name="Slot J.C."/>
            <person name="St John F."/>
            <person name="Stenlid J."/>
            <person name="Sun H."/>
            <person name="Sun S."/>
            <person name="Syed K."/>
            <person name="Tsang A."/>
            <person name="Wiebenga A."/>
            <person name="Young D."/>
            <person name="Pisabarro A."/>
            <person name="Eastwood D.C."/>
            <person name="Martin F."/>
            <person name="Cullen D."/>
            <person name="Grigoriev I.V."/>
            <person name="Hibbett D.S."/>
        </authorList>
    </citation>
    <scope>NUCLEOTIDE SEQUENCE</scope>
    <source>
        <strain evidence="3">FP-58527</strain>
    </source>
</reference>